<evidence type="ECO:0000256" key="5">
    <source>
        <dbReference type="ARBA" id="ARBA00023136"/>
    </source>
</evidence>
<evidence type="ECO:0000313" key="9">
    <source>
        <dbReference type="Proteomes" id="UP001059824"/>
    </source>
</evidence>
<feature type="transmembrane region" description="Helical" evidence="6">
    <location>
        <begin position="171"/>
        <end position="194"/>
    </location>
</feature>
<dbReference type="RefSeq" id="WP_260762929.1">
    <property type="nucleotide sequence ID" value="NZ_CP045921.1"/>
</dbReference>
<keyword evidence="9" id="KW-1185">Reference proteome</keyword>
<feature type="transmembrane region" description="Helical" evidence="6">
    <location>
        <begin position="303"/>
        <end position="327"/>
    </location>
</feature>
<feature type="transmembrane region" description="Helical" evidence="6">
    <location>
        <begin position="604"/>
        <end position="625"/>
    </location>
</feature>
<dbReference type="InterPro" id="IPR050545">
    <property type="entry name" value="Mycobact_MmpL"/>
</dbReference>
<evidence type="ECO:0000256" key="4">
    <source>
        <dbReference type="ARBA" id="ARBA00022989"/>
    </source>
</evidence>
<feature type="transmembrane region" description="Helical" evidence="6">
    <location>
        <begin position="637"/>
        <end position="658"/>
    </location>
</feature>
<dbReference type="InterPro" id="IPR000731">
    <property type="entry name" value="SSD"/>
</dbReference>
<comment type="subcellular location">
    <subcellularLocation>
        <location evidence="1">Cell membrane</location>
        <topology evidence="1">Multi-pass membrane protein</topology>
    </subcellularLocation>
</comment>
<feature type="transmembrane region" description="Helical" evidence="6">
    <location>
        <begin position="740"/>
        <end position="759"/>
    </location>
</feature>
<accession>A0A857MKK4</accession>
<feature type="transmembrane region" description="Helical" evidence="6">
    <location>
        <begin position="201"/>
        <end position="222"/>
    </location>
</feature>
<evidence type="ECO:0000256" key="1">
    <source>
        <dbReference type="ARBA" id="ARBA00004651"/>
    </source>
</evidence>
<keyword evidence="3 6" id="KW-0812">Transmembrane</keyword>
<reference evidence="8" key="1">
    <citation type="journal article" date="2021" name="Nat. Microbiol.">
        <title>Cocultivation of an ultrasmall environmental parasitic bacterium with lytic ability against bacteria associated with wastewater foams.</title>
        <authorList>
            <person name="Batinovic S."/>
            <person name="Rose J.J.A."/>
            <person name="Ratcliffe J."/>
            <person name="Seviour R.J."/>
            <person name="Petrovski S."/>
        </authorList>
    </citation>
    <scope>NUCLEOTIDE SEQUENCE</scope>
    <source>
        <strain evidence="8">JR1</strain>
    </source>
</reference>
<feature type="transmembrane region" description="Helical" evidence="6">
    <location>
        <begin position="712"/>
        <end position="734"/>
    </location>
</feature>
<dbReference type="PROSITE" id="PS50156">
    <property type="entry name" value="SSD"/>
    <property type="match status" value="1"/>
</dbReference>
<organism evidence="8 9">
    <name type="scientific">Candidatus Mycosynbacter amalyticus</name>
    <dbReference type="NCBI Taxonomy" id="2665156"/>
    <lineage>
        <taxon>Bacteria</taxon>
        <taxon>Candidatus Saccharimonadota</taxon>
        <taxon>Candidatus Saccharimonadota incertae sedis</taxon>
        <taxon>Candidatus Mycosynbacter</taxon>
    </lineage>
</organism>
<feature type="transmembrane region" description="Helical" evidence="6">
    <location>
        <begin position="17"/>
        <end position="38"/>
    </location>
</feature>
<dbReference type="InterPro" id="IPR004869">
    <property type="entry name" value="MMPL_dom"/>
</dbReference>
<evidence type="ECO:0000259" key="7">
    <source>
        <dbReference type="PROSITE" id="PS50156"/>
    </source>
</evidence>
<feature type="transmembrane region" description="Helical" evidence="6">
    <location>
        <begin position="670"/>
        <end position="691"/>
    </location>
</feature>
<name>A0A857MKK4_9BACT</name>
<keyword evidence="4 6" id="KW-1133">Transmembrane helix</keyword>
<sequence length="799" mass="84615">MGNFLQKLGARAFELKWVIVLVWIVILGILGATAAHYFKSPTSAIKIPGTEAQKTFDRYGELFPDEGKGSGRIVFYTADGQVRDHATEINQLLARIDDVDNVSAVISPFTNPKGISDDGKTAYAILQLDGTIGSIDKATTDKVESLVGDARIQGVEIDRGGDLVRKVPDEILGVGEIAGVLIALMVLLITLGSLIAAGMPIITALVAVGASAAGLFSLSQVIEVNSTTPALAIMLGLAVGIDYSLFIINRYRSLLLEGYDYKTAAARAIGTAGSAVLFAASTVVIALASLTVVQIPFMTTMGLTAAATVAAAAIIAITLVPAMLGIAGKHVFRGKTRQAIADAQKRGIKHNEHAPHRSGWWKWGNTITKYPYAIIAVAVLIIAVIAYPVKDMRLGLPTDEFAAQGSSERIAYDRLTDGFGAGFNGPLLILVENMPQTSQADKDTVRNAAMAEFNKQVAAQTESAQTAIQAQMAQITTPEQAVALQQQIAAQQAAGEQKKQEALVAIDRQVEQYAPLVQYNQIAQRIAKQDNVDQALPVTTANNGTVGVIQVVPKSGPSDAATGDLVNKLRESDTQDNVLDNTTATLGVTGTTAMQIDINKKLSAALPVYLAVVVGLSLILLVIAFRSILVPIKATLGFLLSVAAMFGALVAVFQWGWFGIAEAPGPIVTMLPIIGIGILFGLAMDYEFFLVSGMHEAHQHTGDAHKAVLRGFYQGAKVVVAAAAIMVSVFAGFISNHDTTVQALGFALTVGIFVDAFLVRMTIVPAVMQLLGSSAWWLPKWLDGILPHIAIEGESDNKA</sequence>
<dbReference type="GO" id="GO:0005886">
    <property type="term" value="C:plasma membrane"/>
    <property type="evidence" value="ECO:0007669"/>
    <property type="project" value="UniProtKB-SubCell"/>
</dbReference>
<dbReference type="Gene3D" id="1.20.1640.10">
    <property type="entry name" value="Multidrug efflux transporter AcrB transmembrane domain"/>
    <property type="match status" value="2"/>
</dbReference>
<feature type="domain" description="SSD" evidence="7">
    <location>
        <begin position="177"/>
        <end position="326"/>
    </location>
</feature>
<feature type="transmembrane region" description="Helical" evidence="6">
    <location>
        <begin position="228"/>
        <end position="248"/>
    </location>
</feature>
<keyword evidence="5 6" id="KW-0472">Membrane</keyword>
<feature type="transmembrane region" description="Helical" evidence="6">
    <location>
        <begin position="269"/>
        <end position="297"/>
    </location>
</feature>
<proteinExistence type="predicted"/>
<keyword evidence="2" id="KW-1003">Cell membrane</keyword>
<dbReference type="SUPFAM" id="SSF82866">
    <property type="entry name" value="Multidrug efflux transporter AcrB transmembrane domain"/>
    <property type="match status" value="2"/>
</dbReference>
<dbReference type="EMBL" id="CP045921">
    <property type="protein sequence ID" value="QHN43096.1"/>
    <property type="molecule type" value="Genomic_DNA"/>
</dbReference>
<dbReference type="AlphaFoldDB" id="A0A857MKK4"/>
<feature type="transmembrane region" description="Helical" evidence="6">
    <location>
        <begin position="370"/>
        <end position="389"/>
    </location>
</feature>
<gene>
    <name evidence="8" type="ORF">GII36_04540</name>
</gene>
<protein>
    <submittedName>
        <fullName evidence="8">MMPL family transporter</fullName>
    </submittedName>
</protein>
<evidence type="ECO:0000313" key="8">
    <source>
        <dbReference type="EMBL" id="QHN43096.1"/>
    </source>
</evidence>
<dbReference type="Pfam" id="PF03176">
    <property type="entry name" value="MMPL"/>
    <property type="match status" value="2"/>
</dbReference>
<dbReference type="Proteomes" id="UP001059824">
    <property type="component" value="Chromosome"/>
</dbReference>
<dbReference type="PANTHER" id="PTHR33406:SF13">
    <property type="entry name" value="MEMBRANE PROTEIN YDFJ"/>
    <property type="match status" value="1"/>
</dbReference>
<evidence type="ECO:0000256" key="2">
    <source>
        <dbReference type="ARBA" id="ARBA00022475"/>
    </source>
</evidence>
<dbReference type="KEGG" id="mama:GII36_04540"/>
<evidence type="ECO:0000256" key="6">
    <source>
        <dbReference type="SAM" id="Phobius"/>
    </source>
</evidence>
<evidence type="ECO:0000256" key="3">
    <source>
        <dbReference type="ARBA" id="ARBA00022692"/>
    </source>
</evidence>
<dbReference type="PANTHER" id="PTHR33406">
    <property type="entry name" value="MEMBRANE PROTEIN MJ1562-RELATED"/>
    <property type="match status" value="1"/>
</dbReference>